<keyword evidence="2" id="KW-1185">Reference proteome</keyword>
<name>A0ABW0ST87_9GAMM</name>
<dbReference type="EMBL" id="JBHSNG010000002">
    <property type="protein sequence ID" value="MFC5580098.1"/>
    <property type="molecule type" value="Genomic_DNA"/>
</dbReference>
<dbReference type="Proteomes" id="UP001596111">
    <property type="component" value="Unassembled WGS sequence"/>
</dbReference>
<organism evidence="1 2">
    <name type="scientific">Rhodanobacter terrae</name>
    <dbReference type="NCBI Taxonomy" id="418647"/>
    <lineage>
        <taxon>Bacteria</taxon>
        <taxon>Pseudomonadati</taxon>
        <taxon>Pseudomonadota</taxon>
        <taxon>Gammaproteobacteria</taxon>
        <taxon>Lysobacterales</taxon>
        <taxon>Rhodanobacteraceae</taxon>
        <taxon>Rhodanobacter</taxon>
    </lineage>
</organism>
<proteinExistence type="predicted"/>
<dbReference type="RefSeq" id="WP_377324506.1">
    <property type="nucleotide sequence ID" value="NZ_JBHSNG010000002.1"/>
</dbReference>
<reference evidence="2" key="1">
    <citation type="journal article" date="2019" name="Int. J. Syst. Evol. Microbiol.">
        <title>The Global Catalogue of Microorganisms (GCM) 10K type strain sequencing project: providing services to taxonomists for standard genome sequencing and annotation.</title>
        <authorList>
            <consortium name="The Broad Institute Genomics Platform"/>
            <consortium name="The Broad Institute Genome Sequencing Center for Infectious Disease"/>
            <person name="Wu L."/>
            <person name="Ma J."/>
        </authorList>
    </citation>
    <scope>NUCLEOTIDE SEQUENCE [LARGE SCALE GENOMIC DNA]</scope>
    <source>
        <strain evidence="2">CGMCC 1.13587</strain>
    </source>
</reference>
<evidence type="ECO:0000313" key="1">
    <source>
        <dbReference type="EMBL" id="MFC5580098.1"/>
    </source>
</evidence>
<protein>
    <submittedName>
        <fullName evidence="1">Uncharacterized protein</fullName>
    </submittedName>
</protein>
<sequence length="76" mass="8431">MDFADVEEHGLPWMRNHLSTIVEMFDEHATQGECHGVGGRGFCEPANMIVRTALHVARTYQLVRVPKSAAQAHGSE</sequence>
<gene>
    <name evidence="1" type="ORF">ACFPPB_03045</name>
</gene>
<comment type="caution">
    <text evidence="1">The sequence shown here is derived from an EMBL/GenBank/DDBJ whole genome shotgun (WGS) entry which is preliminary data.</text>
</comment>
<evidence type="ECO:0000313" key="2">
    <source>
        <dbReference type="Proteomes" id="UP001596111"/>
    </source>
</evidence>
<accession>A0ABW0ST87</accession>